<evidence type="ECO:0000259" key="3">
    <source>
        <dbReference type="PROSITE" id="PS50977"/>
    </source>
</evidence>
<dbReference type="Proteomes" id="UP000705230">
    <property type="component" value="Unassembled WGS sequence"/>
</dbReference>
<reference evidence="4" key="1">
    <citation type="submission" date="2020-10" db="EMBL/GenBank/DDBJ databases">
        <title>Microbiome of the Black Sea water column analyzed by genome centric metagenomics.</title>
        <authorList>
            <person name="Cabello-Yeves P.J."/>
            <person name="Callieri C."/>
            <person name="Picazo A."/>
            <person name="Mehrshad M."/>
            <person name="Haro-Moreno J.M."/>
            <person name="Roda-Garcia J."/>
            <person name="Dzembekova N."/>
            <person name="Slabakova V."/>
            <person name="Slabakova N."/>
            <person name="Moncheva S."/>
            <person name="Rodriguez-Valera F."/>
        </authorList>
    </citation>
    <scope>NUCLEOTIDE SEQUENCE</scope>
    <source>
        <strain evidence="4">BS30m-G43</strain>
    </source>
</reference>
<dbReference type="InterPro" id="IPR001647">
    <property type="entry name" value="HTH_TetR"/>
</dbReference>
<sequence>MIIDTAYYFSSITPAESKREKTHLKLIDASIDLLYEKGFHHSSIKEICEISGVANGTFYNHFIDKEDIYSQAAMYISRVLATHVNLKKSEVRTPADVVITGHLEYINFLSVRPKWAAVLIQSTRGHYGRDVWSLNKRRISADVKKGITADVFPIEFDPFLIDQIMQIVLHSIGQQIIYAPSKTITKKASIAIMRLLKYEES</sequence>
<dbReference type="PROSITE" id="PS50977">
    <property type="entry name" value="HTH_TETR_2"/>
    <property type="match status" value="1"/>
</dbReference>
<dbReference type="Gene3D" id="1.10.357.10">
    <property type="entry name" value="Tetracycline Repressor, domain 2"/>
    <property type="match status" value="1"/>
</dbReference>
<dbReference type="PANTHER" id="PTHR43479:SF11">
    <property type="entry name" value="ACREF_ENVCD OPERON REPRESSOR-RELATED"/>
    <property type="match status" value="1"/>
</dbReference>
<comment type="caution">
    <text evidence="4">The sequence shown here is derived from an EMBL/GenBank/DDBJ whole genome shotgun (WGS) entry which is preliminary data.</text>
</comment>
<dbReference type="SUPFAM" id="SSF46689">
    <property type="entry name" value="Homeodomain-like"/>
    <property type="match status" value="1"/>
</dbReference>
<dbReference type="PRINTS" id="PR00455">
    <property type="entry name" value="HTHTETR"/>
</dbReference>
<evidence type="ECO:0000313" key="5">
    <source>
        <dbReference type="Proteomes" id="UP000705230"/>
    </source>
</evidence>
<dbReference type="Pfam" id="PF00440">
    <property type="entry name" value="TetR_N"/>
    <property type="match status" value="1"/>
</dbReference>
<name>A0A937J6C6_9GAMM</name>
<proteinExistence type="predicted"/>
<dbReference type="InterPro" id="IPR023772">
    <property type="entry name" value="DNA-bd_HTH_TetR-type_CS"/>
</dbReference>
<dbReference type="PANTHER" id="PTHR43479">
    <property type="entry name" value="ACREF/ENVCD OPERON REPRESSOR-RELATED"/>
    <property type="match status" value="1"/>
</dbReference>
<evidence type="ECO:0000313" key="4">
    <source>
        <dbReference type="EMBL" id="MBL6902777.1"/>
    </source>
</evidence>
<dbReference type="InterPro" id="IPR009057">
    <property type="entry name" value="Homeodomain-like_sf"/>
</dbReference>
<gene>
    <name evidence="4" type="ORF">ISR29_01065</name>
</gene>
<dbReference type="GO" id="GO:0003677">
    <property type="term" value="F:DNA binding"/>
    <property type="evidence" value="ECO:0007669"/>
    <property type="project" value="UniProtKB-UniRule"/>
</dbReference>
<evidence type="ECO:0000256" key="1">
    <source>
        <dbReference type="ARBA" id="ARBA00023125"/>
    </source>
</evidence>
<protein>
    <submittedName>
        <fullName evidence="4">TetR/AcrR family transcriptional regulator</fullName>
    </submittedName>
</protein>
<feature type="DNA-binding region" description="H-T-H motif" evidence="2">
    <location>
        <begin position="43"/>
        <end position="62"/>
    </location>
</feature>
<dbReference type="AlphaFoldDB" id="A0A937J6C6"/>
<keyword evidence="1 2" id="KW-0238">DNA-binding</keyword>
<organism evidence="4 5">
    <name type="scientific">SAR86 cluster bacterium</name>
    <dbReference type="NCBI Taxonomy" id="2030880"/>
    <lineage>
        <taxon>Bacteria</taxon>
        <taxon>Pseudomonadati</taxon>
        <taxon>Pseudomonadota</taxon>
        <taxon>Gammaproteobacteria</taxon>
        <taxon>SAR86 cluster</taxon>
    </lineage>
</organism>
<dbReference type="PROSITE" id="PS01081">
    <property type="entry name" value="HTH_TETR_1"/>
    <property type="match status" value="1"/>
</dbReference>
<accession>A0A937J6C6</accession>
<feature type="domain" description="HTH tetR-type" evidence="3">
    <location>
        <begin position="20"/>
        <end position="80"/>
    </location>
</feature>
<dbReference type="EMBL" id="JADHSG010000001">
    <property type="protein sequence ID" value="MBL6902777.1"/>
    <property type="molecule type" value="Genomic_DNA"/>
</dbReference>
<evidence type="ECO:0000256" key="2">
    <source>
        <dbReference type="PROSITE-ProRule" id="PRU00335"/>
    </source>
</evidence>
<dbReference type="InterPro" id="IPR050624">
    <property type="entry name" value="HTH-type_Tx_Regulator"/>
</dbReference>